<dbReference type="InterPro" id="IPR051099">
    <property type="entry name" value="AGR/TXD"/>
</dbReference>
<dbReference type="InterPro" id="IPR013766">
    <property type="entry name" value="Thioredoxin_domain"/>
</dbReference>
<feature type="signal peptide" evidence="2">
    <location>
        <begin position="1"/>
        <end position="20"/>
    </location>
</feature>
<evidence type="ECO:0000313" key="5">
    <source>
        <dbReference type="Proteomes" id="UP000770889"/>
    </source>
</evidence>
<dbReference type="PROSITE" id="PS51352">
    <property type="entry name" value="THIOREDOXIN_2"/>
    <property type="match status" value="1"/>
</dbReference>
<organism evidence="4 5">
    <name type="scientific">Candidatus Thiodiazotropha taylori</name>
    <dbReference type="NCBI Taxonomy" id="2792791"/>
    <lineage>
        <taxon>Bacteria</taxon>
        <taxon>Pseudomonadati</taxon>
        <taxon>Pseudomonadota</taxon>
        <taxon>Gammaproteobacteria</taxon>
        <taxon>Chromatiales</taxon>
        <taxon>Sedimenticolaceae</taxon>
        <taxon>Candidatus Thiodiazotropha</taxon>
    </lineage>
</organism>
<dbReference type="PANTHER" id="PTHR15337">
    <property type="entry name" value="ANTERIOR GRADIENT PROTEIN-RELATED"/>
    <property type="match status" value="1"/>
</dbReference>
<accession>A0A944QVQ3</accession>
<dbReference type="AlphaFoldDB" id="A0A944QVQ3"/>
<dbReference type="InterPro" id="IPR036249">
    <property type="entry name" value="Thioredoxin-like_sf"/>
</dbReference>
<comment type="caution">
    <text evidence="4">The sequence shown here is derived from an EMBL/GenBank/DDBJ whole genome shotgun (WGS) entry which is preliminary data.</text>
</comment>
<dbReference type="CDD" id="cd02951">
    <property type="entry name" value="SoxW"/>
    <property type="match status" value="1"/>
</dbReference>
<evidence type="ECO:0000256" key="1">
    <source>
        <dbReference type="ARBA" id="ARBA00022729"/>
    </source>
</evidence>
<dbReference type="Proteomes" id="UP000770889">
    <property type="component" value="Unassembled WGS sequence"/>
</dbReference>
<dbReference type="EMBL" id="JAHHGM010000014">
    <property type="protein sequence ID" value="MBT2990229.1"/>
    <property type="molecule type" value="Genomic_DNA"/>
</dbReference>
<dbReference type="InterPro" id="IPR012336">
    <property type="entry name" value="Thioredoxin-like_fold"/>
</dbReference>
<dbReference type="InterPro" id="IPR041737">
    <property type="entry name" value="SoxW"/>
</dbReference>
<dbReference type="Pfam" id="PF13098">
    <property type="entry name" value="Thioredoxin_2"/>
    <property type="match status" value="2"/>
</dbReference>
<evidence type="ECO:0000256" key="2">
    <source>
        <dbReference type="SAM" id="SignalP"/>
    </source>
</evidence>
<gene>
    <name evidence="4" type="ORF">KME65_14840</name>
</gene>
<evidence type="ECO:0000313" key="4">
    <source>
        <dbReference type="EMBL" id="MBT2990229.1"/>
    </source>
</evidence>
<feature type="domain" description="Thioredoxin" evidence="3">
    <location>
        <begin position="7"/>
        <end position="166"/>
    </location>
</feature>
<name>A0A944QVQ3_9GAMM</name>
<keyword evidence="1 2" id="KW-0732">Signal</keyword>
<dbReference type="Gene3D" id="3.40.30.10">
    <property type="entry name" value="Glutaredoxin"/>
    <property type="match status" value="2"/>
</dbReference>
<dbReference type="PANTHER" id="PTHR15337:SF11">
    <property type="entry name" value="THIOREDOXIN DOMAIN-CONTAINING PROTEIN"/>
    <property type="match status" value="1"/>
</dbReference>
<proteinExistence type="predicted"/>
<reference evidence="4 5" key="1">
    <citation type="submission" date="2021-05" db="EMBL/GenBank/DDBJ databases">
        <title>Genetic and Functional Diversity in Clade A Lucinid endosymbionts from the Bahamas.</title>
        <authorList>
            <person name="Giani N.M."/>
            <person name="Engel A.S."/>
            <person name="Campbell B.J."/>
        </authorList>
    </citation>
    <scope>NUCLEOTIDE SEQUENCE [LARGE SCALE GENOMIC DNA]</scope>
    <source>
        <strain evidence="4">LUC16012Gg_MoonRockCtena</strain>
    </source>
</reference>
<protein>
    <submittedName>
        <fullName evidence="4">Thioredoxin fold domain-containing protein</fullName>
    </submittedName>
</protein>
<sequence>MLKHIALSISLLFGASQLQAAGEGKGLDQGLVNPGFHEKPVWFKNSFLDLQEDLQEAADEGKRLVLYFHQDGCPYCAKLLNENFSLKAIVDKTKQAFQLIAINIWGDREVTGLRGESTTEKAFAASMKVMYTPTLLFLNEQGQRVLRINGYYAPHRFLAALDYVADGEERRLSFRDYLAHRQPVASSGRLHRQADYLQPPMDLRRTGQGSAKPLLVLMEMKQCPPCDELHQEILPQPALREALEGFDVALVDIWSGEELITPNGERMKATDWAERLGIQYAPSMLFFDSGGSEVFRSEAYLRTFHTHAVMDYVLSGSYREQPNFQRFVQARADELRARGEAVDLMK</sequence>
<feature type="chain" id="PRO_5037214479" evidence="2">
    <location>
        <begin position="21"/>
        <end position="346"/>
    </location>
</feature>
<dbReference type="SUPFAM" id="SSF52833">
    <property type="entry name" value="Thioredoxin-like"/>
    <property type="match status" value="2"/>
</dbReference>
<evidence type="ECO:0000259" key="3">
    <source>
        <dbReference type="PROSITE" id="PS51352"/>
    </source>
</evidence>